<proteinExistence type="inferred from homology"/>
<evidence type="ECO:0000256" key="7">
    <source>
        <dbReference type="RuleBase" id="RU363032"/>
    </source>
</evidence>
<reference evidence="9 10" key="1">
    <citation type="submission" date="2018-12" db="EMBL/GenBank/DDBJ databases">
        <authorList>
            <person name="Yu L."/>
        </authorList>
    </citation>
    <scope>NUCLEOTIDE SEQUENCE [LARGE SCALE GENOMIC DNA]</scope>
    <source>
        <strain evidence="9 10">HAW-EB2</strain>
    </source>
</reference>
<keyword evidence="10" id="KW-1185">Reference proteome</keyword>
<dbReference type="RefSeq" id="WP_126521269.1">
    <property type="nucleotide sequence ID" value="NZ_RXNU01000009.1"/>
</dbReference>
<dbReference type="Pfam" id="PF00528">
    <property type="entry name" value="BPD_transp_1"/>
    <property type="match status" value="1"/>
</dbReference>
<dbReference type="CDD" id="cd06261">
    <property type="entry name" value="TM_PBP2"/>
    <property type="match status" value="1"/>
</dbReference>
<feature type="transmembrane region" description="Helical" evidence="7">
    <location>
        <begin position="186"/>
        <end position="211"/>
    </location>
</feature>
<evidence type="ECO:0000256" key="4">
    <source>
        <dbReference type="ARBA" id="ARBA00022692"/>
    </source>
</evidence>
<evidence type="ECO:0000313" key="9">
    <source>
        <dbReference type="EMBL" id="RTR37829.1"/>
    </source>
</evidence>
<feature type="transmembrane region" description="Helical" evidence="7">
    <location>
        <begin position="231"/>
        <end position="254"/>
    </location>
</feature>
<dbReference type="OrthoDB" id="9783218at2"/>
<feature type="transmembrane region" description="Helical" evidence="7">
    <location>
        <begin position="103"/>
        <end position="124"/>
    </location>
</feature>
<keyword evidence="5 7" id="KW-1133">Transmembrane helix</keyword>
<keyword evidence="4 7" id="KW-0812">Transmembrane</keyword>
<sequence length="276" mass="30082">MKKALLQPTVLALSLCLLALILLAGFWPSSGSELALLDKNLPPSLNHLFGTDWLGRDLFSRSLKALLASFYTGGLAVALSCSIALLLAMFAQINCAARWCVDLLVDVFMSLPHLLLLILLALVFGGAQHGLIMAIALSHWPRLTRLLRFEMQAINNAPYFQLAKQFGQSPLTVIRRHMLPHVIPQWLVGGMLLFPHALTHMAALTFLGFGLDPVNPSMGALLSQASQYLLTGHWWLALCPGGLLLICLLILSYIANAFITALRRGPQTHVSGGEFA</sequence>
<keyword evidence="2 7" id="KW-0813">Transport</keyword>
<dbReference type="PANTHER" id="PTHR43386">
    <property type="entry name" value="OLIGOPEPTIDE TRANSPORT SYSTEM PERMEASE PROTEIN APPC"/>
    <property type="match status" value="1"/>
</dbReference>
<comment type="similarity">
    <text evidence="7">Belongs to the binding-protein-dependent transport system permease family.</text>
</comment>
<keyword evidence="6 7" id="KW-0472">Membrane</keyword>
<dbReference type="GO" id="GO:0055085">
    <property type="term" value="P:transmembrane transport"/>
    <property type="evidence" value="ECO:0007669"/>
    <property type="project" value="InterPro"/>
</dbReference>
<evidence type="ECO:0000259" key="8">
    <source>
        <dbReference type="PROSITE" id="PS50928"/>
    </source>
</evidence>
<evidence type="ECO:0000256" key="1">
    <source>
        <dbReference type="ARBA" id="ARBA00004651"/>
    </source>
</evidence>
<evidence type="ECO:0000313" key="10">
    <source>
        <dbReference type="Proteomes" id="UP000267448"/>
    </source>
</evidence>
<organism evidence="9 10">
    <name type="scientific">Shewanella canadensis</name>
    <dbReference type="NCBI Taxonomy" id="271096"/>
    <lineage>
        <taxon>Bacteria</taxon>
        <taxon>Pseudomonadati</taxon>
        <taxon>Pseudomonadota</taxon>
        <taxon>Gammaproteobacteria</taxon>
        <taxon>Alteromonadales</taxon>
        <taxon>Shewanellaceae</taxon>
        <taxon>Shewanella</taxon>
    </lineage>
</organism>
<protein>
    <submittedName>
        <fullName evidence="9">ABC transporter permease</fullName>
    </submittedName>
</protein>
<feature type="domain" description="ABC transmembrane type-1" evidence="8">
    <location>
        <begin position="66"/>
        <end position="255"/>
    </location>
</feature>
<gene>
    <name evidence="9" type="ORF">EKG38_16180</name>
</gene>
<dbReference type="Gene3D" id="1.10.3720.10">
    <property type="entry name" value="MetI-like"/>
    <property type="match status" value="1"/>
</dbReference>
<keyword evidence="3" id="KW-1003">Cell membrane</keyword>
<dbReference type="Proteomes" id="UP000267448">
    <property type="component" value="Unassembled WGS sequence"/>
</dbReference>
<dbReference type="PANTHER" id="PTHR43386:SF23">
    <property type="entry name" value="ABC TRANSPORTER"/>
    <property type="match status" value="1"/>
</dbReference>
<name>A0A3S0RWF6_9GAMM</name>
<dbReference type="EMBL" id="RXNU01000009">
    <property type="protein sequence ID" value="RTR37829.1"/>
    <property type="molecule type" value="Genomic_DNA"/>
</dbReference>
<dbReference type="GO" id="GO:0005886">
    <property type="term" value="C:plasma membrane"/>
    <property type="evidence" value="ECO:0007669"/>
    <property type="project" value="UniProtKB-SubCell"/>
</dbReference>
<feature type="transmembrane region" description="Helical" evidence="7">
    <location>
        <begin position="68"/>
        <end position="91"/>
    </location>
</feature>
<evidence type="ECO:0000256" key="6">
    <source>
        <dbReference type="ARBA" id="ARBA00023136"/>
    </source>
</evidence>
<dbReference type="InterPro" id="IPR000515">
    <property type="entry name" value="MetI-like"/>
</dbReference>
<evidence type="ECO:0000256" key="3">
    <source>
        <dbReference type="ARBA" id="ARBA00022475"/>
    </source>
</evidence>
<accession>A0A3S0RWF6</accession>
<dbReference type="PROSITE" id="PS50928">
    <property type="entry name" value="ABC_TM1"/>
    <property type="match status" value="1"/>
</dbReference>
<comment type="caution">
    <text evidence="9">The sequence shown here is derived from an EMBL/GenBank/DDBJ whole genome shotgun (WGS) entry which is preliminary data.</text>
</comment>
<dbReference type="InterPro" id="IPR035906">
    <property type="entry name" value="MetI-like_sf"/>
</dbReference>
<comment type="subcellular location">
    <subcellularLocation>
        <location evidence="1 7">Cell membrane</location>
        <topology evidence="1 7">Multi-pass membrane protein</topology>
    </subcellularLocation>
</comment>
<evidence type="ECO:0000256" key="5">
    <source>
        <dbReference type="ARBA" id="ARBA00022989"/>
    </source>
</evidence>
<dbReference type="AlphaFoldDB" id="A0A3S0RWF6"/>
<dbReference type="SUPFAM" id="SSF161098">
    <property type="entry name" value="MetI-like"/>
    <property type="match status" value="1"/>
</dbReference>
<dbReference type="InterPro" id="IPR050366">
    <property type="entry name" value="BP-dependent_transpt_permease"/>
</dbReference>
<evidence type="ECO:0000256" key="2">
    <source>
        <dbReference type="ARBA" id="ARBA00022448"/>
    </source>
</evidence>